<gene>
    <name evidence="3" type="ORF">SAMN04489711_103292</name>
</gene>
<comment type="similarity">
    <text evidence="1">Belongs to the 4-hydroxybenzoyl-CoA thioesterase family.</text>
</comment>
<dbReference type="STRING" id="1177982.SAMN04489711_103292"/>
<dbReference type="RefSeq" id="WP_092938679.1">
    <property type="nucleotide sequence ID" value="NZ_FONX01000003.1"/>
</dbReference>
<name>A0A1I2C1C1_9BURK</name>
<protein>
    <submittedName>
        <fullName evidence="3">4-hydroxybenzoyl-CoA thioesterase</fullName>
    </submittedName>
</protein>
<keyword evidence="2" id="KW-0378">Hydrolase</keyword>
<reference evidence="4" key="1">
    <citation type="submission" date="2016-10" db="EMBL/GenBank/DDBJ databases">
        <authorList>
            <person name="Varghese N."/>
            <person name="Submissions S."/>
        </authorList>
    </citation>
    <scope>NUCLEOTIDE SEQUENCE [LARGE SCALE GENOMIC DNA]</scope>
    <source>
        <strain evidence="4">DSM 27981</strain>
    </source>
</reference>
<dbReference type="InterPro" id="IPR008272">
    <property type="entry name" value="HB-CoA_thioesterase_AS"/>
</dbReference>
<evidence type="ECO:0000256" key="2">
    <source>
        <dbReference type="ARBA" id="ARBA00022801"/>
    </source>
</evidence>
<evidence type="ECO:0000256" key="1">
    <source>
        <dbReference type="ARBA" id="ARBA00005953"/>
    </source>
</evidence>
<dbReference type="EMBL" id="FONX01000003">
    <property type="protein sequence ID" value="SFE61533.1"/>
    <property type="molecule type" value="Genomic_DNA"/>
</dbReference>
<proteinExistence type="inferred from homology"/>
<dbReference type="InterPro" id="IPR029069">
    <property type="entry name" value="HotDog_dom_sf"/>
</dbReference>
<dbReference type="SUPFAM" id="SSF54637">
    <property type="entry name" value="Thioesterase/thiol ester dehydrase-isomerase"/>
    <property type="match status" value="1"/>
</dbReference>
<dbReference type="Pfam" id="PF13279">
    <property type="entry name" value="4HBT_2"/>
    <property type="match status" value="1"/>
</dbReference>
<evidence type="ECO:0000313" key="4">
    <source>
        <dbReference type="Proteomes" id="UP000199119"/>
    </source>
</evidence>
<keyword evidence="4" id="KW-1185">Reference proteome</keyword>
<dbReference type="AlphaFoldDB" id="A0A1I2C1C1"/>
<evidence type="ECO:0000313" key="3">
    <source>
        <dbReference type="EMBL" id="SFE61533.1"/>
    </source>
</evidence>
<organism evidence="3 4">
    <name type="scientific">Paracidovorax wautersii</name>
    <dbReference type="NCBI Taxonomy" id="1177982"/>
    <lineage>
        <taxon>Bacteria</taxon>
        <taxon>Pseudomonadati</taxon>
        <taxon>Pseudomonadota</taxon>
        <taxon>Betaproteobacteria</taxon>
        <taxon>Burkholderiales</taxon>
        <taxon>Comamonadaceae</taxon>
        <taxon>Paracidovorax</taxon>
    </lineage>
</organism>
<sequence length="158" mass="17407">MNSLTALSPVSSSAAGAAAPDSPLVFERPLRIRFAHCDPAGIVFFPQYLVMLNGLVEDWFNDCLRVSYSGLLGPRRIGMPIVRLECEFRAVSRMGDDVTLGLAVERVGNSSITLAMHCRAGEEERMRSRQVLVATDLKTHKARALPDDVREALARLPR</sequence>
<dbReference type="PROSITE" id="PS01328">
    <property type="entry name" value="4HBCOA_THIOESTERASE"/>
    <property type="match status" value="1"/>
</dbReference>
<dbReference type="Gene3D" id="3.10.129.10">
    <property type="entry name" value="Hotdog Thioesterase"/>
    <property type="match status" value="1"/>
</dbReference>
<dbReference type="Proteomes" id="UP000199119">
    <property type="component" value="Unassembled WGS sequence"/>
</dbReference>
<dbReference type="OrthoDB" id="21822at2"/>
<dbReference type="CDD" id="cd00586">
    <property type="entry name" value="4HBT"/>
    <property type="match status" value="1"/>
</dbReference>
<accession>A0A1I2C1C1</accession>
<dbReference type="GO" id="GO:0016787">
    <property type="term" value="F:hydrolase activity"/>
    <property type="evidence" value="ECO:0007669"/>
    <property type="project" value="UniProtKB-KW"/>
</dbReference>